<evidence type="ECO:0000313" key="3">
    <source>
        <dbReference type="EMBL" id="CDS05651.1"/>
    </source>
</evidence>
<gene>
    <name evidence="3" type="ORF">LRAMOSA08179</name>
</gene>
<reference evidence="3" key="1">
    <citation type="journal article" date="2014" name="Genome Announc.">
        <title>De novo whole-genome sequence and genome annotation of Lichtheimia ramosa.</title>
        <authorList>
            <person name="Linde J."/>
            <person name="Schwartze V."/>
            <person name="Binder U."/>
            <person name="Lass-Florl C."/>
            <person name="Voigt K."/>
            <person name="Horn F."/>
        </authorList>
    </citation>
    <scope>NUCLEOTIDE SEQUENCE</scope>
    <source>
        <strain evidence="3">JMRC FSU:6197</strain>
    </source>
</reference>
<dbReference type="GO" id="GO:0016491">
    <property type="term" value="F:oxidoreductase activity"/>
    <property type="evidence" value="ECO:0007669"/>
    <property type="project" value="UniProtKB-KW"/>
</dbReference>
<accession>A0A077WDA9</accession>
<organism evidence="3">
    <name type="scientific">Lichtheimia ramosa</name>
    <dbReference type="NCBI Taxonomy" id="688394"/>
    <lineage>
        <taxon>Eukaryota</taxon>
        <taxon>Fungi</taxon>
        <taxon>Fungi incertae sedis</taxon>
        <taxon>Mucoromycota</taxon>
        <taxon>Mucoromycotina</taxon>
        <taxon>Mucoromycetes</taxon>
        <taxon>Mucorales</taxon>
        <taxon>Lichtheimiaceae</taxon>
        <taxon>Lichtheimia</taxon>
    </lineage>
</organism>
<dbReference type="PANTHER" id="PTHR43157:SF31">
    <property type="entry name" value="PHOSPHATIDYLINOSITOL-GLYCAN BIOSYNTHESIS CLASS F PROTEIN"/>
    <property type="match status" value="1"/>
</dbReference>
<dbReference type="EMBL" id="LK023317">
    <property type="protein sequence ID" value="CDS05651.1"/>
    <property type="molecule type" value="Genomic_DNA"/>
</dbReference>
<dbReference type="PANTHER" id="PTHR43157">
    <property type="entry name" value="PHOSPHATIDYLINOSITOL-GLYCAN BIOSYNTHESIS CLASS F PROTEIN-RELATED"/>
    <property type="match status" value="1"/>
</dbReference>
<evidence type="ECO:0000256" key="2">
    <source>
        <dbReference type="RuleBase" id="RU000363"/>
    </source>
</evidence>
<proteinExistence type="inferred from homology"/>
<dbReference type="SUPFAM" id="SSF51735">
    <property type="entry name" value="NAD(P)-binding Rossmann-fold domains"/>
    <property type="match status" value="1"/>
</dbReference>
<dbReference type="Pfam" id="PF00106">
    <property type="entry name" value="adh_short"/>
    <property type="match status" value="1"/>
</dbReference>
<dbReference type="PRINTS" id="PR00081">
    <property type="entry name" value="GDHRDH"/>
</dbReference>
<evidence type="ECO:0000256" key="1">
    <source>
        <dbReference type="ARBA" id="ARBA00023002"/>
    </source>
</evidence>
<dbReference type="PRINTS" id="PR00080">
    <property type="entry name" value="SDRFAMILY"/>
</dbReference>
<dbReference type="InterPro" id="IPR036291">
    <property type="entry name" value="NAD(P)-bd_dom_sf"/>
</dbReference>
<name>A0A077WDA9_9FUNG</name>
<dbReference type="CDD" id="cd05327">
    <property type="entry name" value="retinol-DH_like_SDR_c_like"/>
    <property type="match status" value="1"/>
</dbReference>
<dbReference type="AlphaFoldDB" id="A0A077WDA9"/>
<keyword evidence="1" id="KW-0560">Oxidoreductase</keyword>
<comment type="similarity">
    <text evidence="2">Belongs to the short-chain dehydrogenases/reductases (SDR) family.</text>
</comment>
<dbReference type="OrthoDB" id="191139at2759"/>
<sequence length="310" mass="34948">MFWSSKHFEFSDIPDMTGKVAIITGSNTGIGKVCAIQMAKKNCHIVVACRNMEKGQKVVDEIKTITGNDKSARCMKLDLLSLAAVKEFADEFTANYDTLHCLMNNAGVMNCPYGLSKDGLEIQFGTNHVAHYYLTMLLLPLLEKSAPSRIINVSSIGHYMTWAAGINYDTLHEEKYYNRLLQYGKSKAANILFSRELAKRLEKKGVKNVYVNANHPGPVKTDLYRHGNFFTRDAMECFLITPELGALTQLYLATSPDVETKDIKGQYYVPYAKPSTPNYYCRSDKNAQELWDYTEKLLKEKAPGYQGSNL</sequence>
<dbReference type="Gene3D" id="3.40.50.720">
    <property type="entry name" value="NAD(P)-binding Rossmann-like Domain"/>
    <property type="match status" value="1"/>
</dbReference>
<evidence type="ECO:0008006" key="4">
    <source>
        <dbReference type="Google" id="ProtNLM"/>
    </source>
</evidence>
<dbReference type="InterPro" id="IPR002347">
    <property type="entry name" value="SDR_fam"/>
</dbReference>
<protein>
    <recommendedName>
        <fullName evidence="4">Retinol dehydrogenase 12</fullName>
    </recommendedName>
</protein>